<dbReference type="RefSeq" id="WP_074223092.1">
    <property type="nucleotide sequence ID" value="NZ_FSRC01000001.1"/>
</dbReference>
<reference evidence="4" key="1">
    <citation type="submission" date="2016-11" db="EMBL/GenBank/DDBJ databases">
        <authorList>
            <person name="Varghese N."/>
            <person name="Submissions S."/>
        </authorList>
    </citation>
    <scope>NUCLEOTIDE SEQUENCE [LARGE SCALE GENOMIC DNA]</scope>
    <source>
        <strain evidence="4">DSM 15292</strain>
    </source>
</reference>
<dbReference type="InterPro" id="IPR036291">
    <property type="entry name" value="NAD(P)-bd_dom_sf"/>
</dbReference>
<protein>
    <submittedName>
        <fullName evidence="3">Uncharacterized conserved protein YbjT, contains NAD(P)-binding and DUF2867 domains</fullName>
    </submittedName>
</protein>
<evidence type="ECO:0000313" key="4">
    <source>
        <dbReference type="Proteomes" id="UP000185221"/>
    </source>
</evidence>
<dbReference type="GO" id="GO:0016020">
    <property type="term" value="C:membrane"/>
    <property type="evidence" value="ECO:0007669"/>
    <property type="project" value="UniProtKB-SubCell"/>
</dbReference>
<organism evidence="3 4">
    <name type="scientific">Algoriphagus halophilus</name>
    <dbReference type="NCBI Taxonomy" id="226505"/>
    <lineage>
        <taxon>Bacteria</taxon>
        <taxon>Pseudomonadati</taxon>
        <taxon>Bacteroidota</taxon>
        <taxon>Cytophagia</taxon>
        <taxon>Cytophagales</taxon>
        <taxon>Cyclobacteriaceae</taxon>
        <taxon>Algoriphagus</taxon>
    </lineage>
</organism>
<dbReference type="Proteomes" id="UP000185221">
    <property type="component" value="Unassembled WGS sequence"/>
</dbReference>
<keyword evidence="4" id="KW-1185">Reference proteome</keyword>
<accession>A0A1N6D672</accession>
<comment type="subcellular location">
    <subcellularLocation>
        <location evidence="1">Membrane</location>
    </subcellularLocation>
</comment>
<dbReference type="EMBL" id="FSRC01000001">
    <property type="protein sequence ID" value="SIN66302.1"/>
    <property type="molecule type" value="Genomic_DNA"/>
</dbReference>
<gene>
    <name evidence="3" type="ORF">SAMN05444394_0317</name>
</gene>
<name>A0A1N6D672_9BACT</name>
<dbReference type="PANTHER" id="PTHR14097">
    <property type="entry name" value="OXIDOREDUCTASE HTATIP2"/>
    <property type="match status" value="1"/>
</dbReference>
<dbReference type="OrthoDB" id="9798632at2"/>
<dbReference type="InterPro" id="IPR001509">
    <property type="entry name" value="Epimerase_deHydtase"/>
</dbReference>
<dbReference type="PANTHER" id="PTHR14097:SF8">
    <property type="entry name" value="NAD(P)-BINDING DOMAIN-CONTAINING PROTEIN"/>
    <property type="match status" value="1"/>
</dbReference>
<evidence type="ECO:0000313" key="3">
    <source>
        <dbReference type="EMBL" id="SIN66302.1"/>
    </source>
</evidence>
<evidence type="ECO:0000256" key="1">
    <source>
        <dbReference type="ARBA" id="ARBA00004370"/>
    </source>
</evidence>
<dbReference type="SUPFAM" id="SSF51735">
    <property type="entry name" value="NAD(P)-binding Rossmann-fold domains"/>
    <property type="match status" value="1"/>
</dbReference>
<dbReference type="Pfam" id="PF01370">
    <property type="entry name" value="Epimerase"/>
    <property type="match status" value="1"/>
</dbReference>
<dbReference type="Gene3D" id="3.40.50.720">
    <property type="entry name" value="NAD(P)-binding Rossmann-like Domain"/>
    <property type="match status" value="1"/>
</dbReference>
<sequence length="220" mass="24667">MYNVIITGSTGMIGKGVLLACLNSEEIQEVLLINRSSVGMESPKIKELLLQDFTQVHEYSEQLKGYDACFHCMGVSAVGISEDKYHQLTFGVSKSLADTLFELNPDLVFCYVSGTGTDSSEKGRIMWARVKGKTENYILSLGFKKAYMFRPGFVLPEDGIKSKTKLYNTIYVLLTPFYSWIKNSKNVTTTRKIGKAMVHALTKEFSKSLLENKDINKLAE</sequence>
<feature type="domain" description="NAD-dependent epimerase/dehydratase" evidence="2">
    <location>
        <begin position="4"/>
        <end position="111"/>
    </location>
</feature>
<evidence type="ECO:0000259" key="2">
    <source>
        <dbReference type="Pfam" id="PF01370"/>
    </source>
</evidence>
<dbReference type="STRING" id="226505.SAMN05444394_0317"/>
<dbReference type="AlphaFoldDB" id="A0A1N6D672"/>
<proteinExistence type="predicted"/>